<dbReference type="SUPFAM" id="SSF55383">
    <property type="entry name" value="Copper amine oxidase, domain N"/>
    <property type="match status" value="1"/>
</dbReference>
<name>A0A3M8CH32_9BACL</name>
<dbReference type="InterPro" id="IPR012854">
    <property type="entry name" value="Cu_amine_oxidase-like_N"/>
</dbReference>
<evidence type="ECO:0000259" key="1">
    <source>
        <dbReference type="Pfam" id="PF07833"/>
    </source>
</evidence>
<dbReference type="Pfam" id="PF07833">
    <property type="entry name" value="Cu_amine_oxidN1"/>
    <property type="match status" value="1"/>
</dbReference>
<gene>
    <name evidence="2" type="ORF">EDM52_09595</name>
</gene>
<protein>
    <recommendedName>
        <fullName evidence="1">Copper amine oxidase-like N-terminal domain-containing protein</fullName>
    </recommendedName>
</protein>
<dbReference type="InterPro" id="IPR036582">
    <property type="entry name" value="Mao_N_sf"/>
</dbReference>
<organism evidence="2 3">
    <name type="scientific">Brevibacillus invocatus</name>
    <dbReference type="NCBI Taxonomy" id="173959"/>
    <lineage>
        <taxon>Bacteria</taxon>
        <taxon>Bacillati</taxon>
        <taxon>Bacillota</taxon>
        <taxon>Bacilli</taxon>
        <taxon>Bacillales</taxon>
        <taxon>Paenibacillaceae</taxon>
        <taxon>Brevibacillus</taxon>
    </lineage>
</organism>
<evidence type="ECO:0000313" key="3">
    <source>
        <dbReference type="Proteomes" id="UP000282028"/>
    </source>
</evidence>
<sequence>MAYKPPWEYGWWRIIRAVRSWKNADVARQGAEQMTAEGITTRLPTRMIAGKQMVSLRAIAEALGMQVEWDPQTSKARIIDK</sequence>
<dbReference type="Proteomes" id="UP000282028">
    <property type="component" value="Unassembled WGS sequence"/>
</dbReference>
<feature type="domain" description="Copper amine oxidase-like N-terminal" evidence="1">
    <location>
        <begin position="41"/>
        <end position="78"/>
    </location>
</feature>
<evidence type="ECO:0000313" key="2">
    <source>
        <dbReference type="EMBL" id="RNB74959.1"/>
    </source>
</evidence>
<comment type="caution">
    <text evidence="2">The sequence shown here is derived from an EMBL/GenBank/DDBJ whole genome shotgun (WGS) entry which is preliminary data.</text>
</comment>
<proteinExistence type="predicted"/>
<dbReference type="OrthoDB" id="9809549at2"/>
<accession>A0A3M8CH32</accession>
<dbReference type="RefSeq" id="WP_122908776.1">
    <property type="nucleotide sequence ID" value="NZ_CBCSBE010000005.1"/>
</dbReference>
<keyword evidence="3" id="KW-1185">Reference proteome</keyword>
<dbReference type="Gene3D" id="3.30.457.10">
    <property type="entry name" value="Copper amine oxidase-like, N-terminal domain"/>
    <property type="match status" value="1"/>
</dbReference>
<dbReference type="AlphaFoldDB" id="A0A3M8CH32"/>
<dbReference type="EMBL" id="RHHR01000013">
    <property type="protein sequence ID" value="RNB74959.1"/>
    <property type="molecule type" value="Genomic_DNA"/>
</dbReference>
<reference evidence="2 3" key="1">
    <citation type="submission" date="2018-10" db="EMBL/GenBank/DDBJ databases">
        <title>Phylogenomics of Brevibacillus.</title>
        <authorList>
            <person name="Dunlap C."/>
        </authorList>
    </citation>
    <scope>NUCLEOTIDE SEQUENCE [LARGE SCALE GENOMIC DNA]</scope>
    <source>
        <strain evidence="2 3">JCM 12215</strain>
    </source>
</reference>